<dbReference type="AlphaFoldDB" id="A0A451GEG3"/>
<proteinExistence type="predicted"/>
<dbReference type="RefSeq" id="WP_128352350.1">
    <property type="nucleotide sequence ID" value="NZ_RSFE01000004.1"/>
</dbReference>
<dbReference type="Proteomes" id="UP000288789">
    <property type="component" value="Unassembled WGS sequence"/>
</dbReference>
<gene>
    <name evidence="2" type="ORF">EGC76_07430</name>
</gene>
<dbReference type="EMBL" id="RSFE01000004">
    <property type="protein sequence ID" value="RWU11357.1"/>
    <property type="molecule type" value="Genomic_DNA"/>
</dbReference>
<keyword evidence="3" id="KW-1185">Reference proteome</keyword>
<evidence type="ECO:0000313" key="2">
    <source>
        <dbReference type="EMBL" id="RWU11357.1"/>
    </source>
</evidence>
<name>A0A451GEG3_9GAMM</name>
<evidence type="ECO:0000256" key="1">
    <source>
        <dbReference type="SAM" id="Phobius"/>
    </source>
</evidence>
<keyword evidence="1" id="KW-1133">Transmembrane helix</keyword>
<accession>A0A451GEG3</accession>
<comment type="caution">
    <text evidence="2">The sequence shown here is derived from an EMBL/GenBank/DDBJ whole genome shotgun (WGS) entry which is preliminary data.</text>
</comment>
<organism evidence="2 3">
    <name type="scientific">Pseudidiomarina gelatinasegens</name>
    <dbReference type="NCBI Taxonomy" id="2487740"/>
    <lineage>
        <taxon>Bacteria</taxon>
        <taxon>Pseudomonadati</taxon>
        <taxon>Pseudomonadota</taxon>
        <taxon>Gammaproteobacteria</taxon>
        <taxon>Alteromonadales</taxon>
        <taxon>Idiomarinaceae</taxon>
        <taxon>Pseudidiomarina</taxon>
    </lineage>
</organism>
<reference evidence="2 3" key="1">
    <citation type="submission" date="2018-12" db="EMBL/GenBank/DDBJ databases">
        <authorList>
            <person name="Li A."/>
            <person name="Zhang M."/>
            <person name="Zhu H."/>
        </authorList>
    </citation>
    <scope>NUCLEOTIDE SEQUENCE [LARGE SCALE GENOMIC DNA]</scope>
    <source>
        <strain evidence="2 3">R04H25</strain>
    </source>
</reference>
<dbReference type="OrthoDB" id="6238799at2"/>
<protein>
    <submittedName>
        <fullName evidence="2">Uncharacterized protein</fullName>
    </submittedName>
</protein>
<keyword evidence="1" id="KW-0812">Transmembrane</keyword>
<evidence type="ECO:0000313" key="3">
    <source>
        <dbReference type="Proteomes" id="UP000288789"/>
    </source>
</evidence>
<feature type="transmembrane region" description="Helical" evidence="1">
    <location>
        <begin position="166"/>
        <end position="189"/>
    </location>
</feature>
<feature type="transmembrane region" description="Helical" evidence="1">
    <location>
        <begin position="195"/>
        <end position="217"/>
    </location>
</feature>
<sequence>MDSDKQKLVEAARCGLKWLEVQAERKSAGQWKHEILRRLCNAVIKSNGDRSSFIAKDICQSETDQNSGSQLNKEFRRFGKILESWAESFNESAIDNEFRVYLTGKLSQPAKHNVLELHVREVDSVATVSKDKIPQGHIRYTVWERKALPRWQQRLLNRDMGVGTHLLLAAIFLLVPIVALIYAVALGFLTYYHPTIWNVSVFVGVICVEFFVLRGLYEFWYFHDRKIMMLPIQLTPLEQPPTALVMRREKDKRWPVVHVMATSSDCLLCDGTVFLRKESHYRYRVIGACNRHPTEHRFTFDYTNMLGKVLAD</sequence>
<keyword evidence="1" id="KW-0472">Membrane</keyword>